<protein>
    <submittedName>
        <fullName evidence="4">Dihydrofolate reductase</fullName>
    </submittedName>
</protein>
<dbReference type="RefSeq" id="WP_114927842.1">
    <property type="nucleotide sequence ID" value="NZ_CP031229.1"/>
</dbReference>
<dbReference type="InterPro" id="IPR006140">
    <property type="entry name" value="D-isomer_DH_NAD-bd"/>
</dbReference>
<feature type="domain" description="D-isomer specific 2-hydroxyacid dehydrogenase NAD-binding" evidence="3">
    <location>
        <begin position="103"/>
        <end position="279"/>
    </location>
</feature>
<sequence length="313" mass="32788">MTSPVAAVPLPFLPHLPVVEGVEVLPYDPTDMDTLPGDGREVDVLSLPFVAGRWMTRMDEVPGLRAVVLASAGYEHALPHLPSGVDLANAVGVHDTATAELAVAIMLAAQRALPTYAHTQAAGRWDRSGAGQRRSLADSHVLVVGYGGVGRAVARRLVASECQVVAVASREREGDELVERVHGIDALPTLLPGADVVVLAVPLTDATRGLVGAQELALLPDDALVVNVARGGVMDNEALRVECAAGRLRAALDVTDPEPLPDDHPLWSTPGVLITPHVGGGTPASYPRMGTYLGRQLATYRDTGHLENVVATG</sequence>
<keyword evidence="5" id="KW-1185">Reference proteome</keyword>
<dbReference type="GO" id="GO:0051287">
    <property type="term" value="F:NAD binding"/>
    <property type="evidence" value="ECO:0007669"/>
    <property type="project" value="InterPro"/>
</dbReference>
<dbReference type="PANTHER" id="PTHR43333:SF1">
    <property type="entry name" value="D-ISOMER SPECIFIC 2-HYDROXYACID DEHYDROGENASE NAD-BINDING DOMAIN-CONTAINING PROTEIN"/>
    <property type="match status" value="1"/>
</dbReference>
<evidence type="ECO:0000313" key="4">
    <source>
        <dbReference type="EMBL" id="AXH96077.1"/>
    </source>
</evidence>
<evidence type="ECO:0000256" key="1">
    <source>
        <dbReference type="ARBA" id="ARBA00023002"/>
    </source>
</evidence>
<reference evidence="4 5" key="1">
    <citation type="submission" date="2018-07" db="EMBL/GenBank/DDBJ databases">
        <title>Complete genome sequencing of Ornithinimicrobium sp. AMA3305.</title>
        <authorList>
            <person name="Bae J.-W."/>
        </authorList>
    </citation>
    <scope>NUCLEOTIDE SEQUENCE [LARGE SCALE GENOMIC DNA]</scope>
    <source>
        <strain evidence="4 5">AMA3305</strain>
    </source>
</reference>
<evidence type="ECO:0000256" key="2">
    <source>
        <dbReference type="ARBA" id="ARBA00023027"/>
    </source>
</evidence>
<dbReference type="EMBL" id="CP031229">
    <property type="protein sequence ID" value="AXH96077.1"/>
    <property type="molecule type" value="Genomic_DNA"/>
</dbReference>
<dbReference type="InterPro" id="IPR036291">
    <property type="entry name" value="NAD(P)-bd_dom_sf"/>
</dbReference>
<evidence type="ECO:0000313" key="5">
    <source>
        <dbReference type="Proteomes" id="UP000253790"/>
    </source>
</evidence>
<dbReference type="PANTHER" id="PTHR43333">
    <property type="entry name" value="2-HACID_DH_C DOMAIN-CONTAINING PROTEIN"/>
    <property type="match status" value="1"/>
</dbReference>
<dbReference type="KEGG" id="orn:DV701_07995"/>
<dbReference type="Gene3D" id="3.40.50.720">
    <property type="entry name" value="NAD(P)-binding Rossmann-like Domain"/>
    <property type="match status" value="2"/>
</dbReference>
<dbReference type="Proteomes" id="UP000253790">
    <property type="component" value="Chromosome"/>
</dbReference>
<organism evidence="4 5">
    <name type="scientific">Ornithinimicrobium avium</name>
    <dbReference type="NCBI Taxonomy" id="2283195"/>
    <lineage>
        <taxon>Bacteria</taxon>
        <taxon>Bacillati</taxon>
        <taxon>Actinomycetota</taxon>
        <taxon>Actinomycetes</taxon>
        <taxon>Micrococcales</taxon>
        <taxon>Ornithinimicrobiaceae</taxon>
        <taxon>Ornithinimicrobium</taxon>
    </lineage>
</organism>
<dbReference type="OrthoDB" id="4324715at2"/>
<dbReference type="InterPro" id="IPR029753">
    <property type="entry name" value="D-isomer_DH_CS"/>
</dbReference>
<dbReference type="GO" id="GO:0016616">
    <property type="term" value="F:oxidoreductase activity, acting on the CH-OH group of donors, NAD or NADP as acceptor"/>
    <property type="evidence" value="ECO:0007669"/>
    <property type="project" value="UniProtKB-ARBA"/>
</dbReference>
<gene>
    <name evidence="4" type="ORF">DV701_07995</name>
</gene>
<dbReference type="SUPFAM" id="SSF51735">
    <property type="entry name" value="NAD(P)-binding Rossmann-fold domains"/>
    <property type="match status" value="1"/>
</dbReference>
<accession>A0A345NM19</accession>
<dbReference type="PROSITE" id="PS00671">
    <property type="entry name" value="D_2_HYDROXYACID_DH_3"/>
    <property type="match status" value="1"/>
</dbReference>
<keyword evidence="2" id="KW-0520">NAD</keyword>
<keyword evidence="1" id="KW-0560">Oxidoreductase</keyword>
<name>A0A345NM19_9MICO</name>
<dbReference type="AlphaFoldDB" id="A0A345NM19"/>
<proteinExistence type="predicted"/>
<dbReference type="Pfam" id="PF02826">
    <property type="entry name" value="2-Hacid_dh_C"/>
    <property type="match status" value="1"/>
</dbReference>
<dbReference type="SUPFAM" id="SSF52283">
    <property type="entry name" value="Formate/glycerate dehydrogenase catalytic domain-like"/>
    <property type="match status" value="1"/>
</dbReference>
<evidence type="ECO:0000259" key="3">
    <source>
        <dbReference type="Pfam" id="PF02826"/>
    </source>
</evidence>